<evidence type="ECO:0000256" key="4">
    <source>
        <dbReference type="ARBA" id="ARBA00022695"/>
    </source>
</evidence>
<dbReference type="InterPro" id="IPR007094">
    <property type="entry name" value="RNA-dir_pol_PSvirus"/>
</dbReference>
<reference evidence="13" key="1">
    <citation type="journal article" date="2018" name="J. Gen. Virol.">
        <title>Metagenomic analysis of Varroa-free Australian honey bees (Apis mellifera) shows a diverse Picornavirales virome.</title>
        <authorList>
            <person name="Roberts J.M."/>
            <person name="Anderson D.L."/>
            <person name="Durr P.A."/>
        </authorList>
    </citation>
    <scope>NUCLEOTIDE SEQUENCE</scope>
    <source>
        <strain evidence="13">VN1-10</strain>
    </source>
</reference>
<feature type="domain" description="RdRp catalytic" evidence="11">
    <location>
        <begin position="1337"/>
        <end position="1465"/>
    </location>
</feature>
<keyword evidence="10" id="KW-0472">Membrane</keyword>
<dbReference type="Pfam" id="PF00680">
    <property type="entry name" value="RdRP_1"/>
    <property type="match status" value="1"/>
</dbReference>
<dbReference type="GO" id="GO:0003968">
    <property type="term" value="F:RNA-directed RNA polymerase activity"/>
    <property type="evidence" value="ECO:0007669"/>
    <property type="project" value="UniProtKB-KW"/>
</dbReference>
<evidence type="ECO:0000256" key="6">
    <source>
        <dbReference type="ARBA" id="ARBA00022801"/>
    </source>
</evidence>
<keyword evidence="8" id="KW-0067">ATP-binding</keyword>
<sequence>MLARFSAHCSTVYQGRDVASVARAFGHYDVLGHFNLSNSKPSYTRKFRVCGRGCIWCGAIFCKCVTAYTDSESSDNDESVDYESDDVTKVARITFRTLLQWRKHLPRMAETQANPLQSVFHSISVFFRAACNTIKDLGESAIKSVLRALFGYATDVLREYLPNVDWPFLKFVALVVMVVIFQCLNVPFLFRQALVQFAAWVFGADLPSKIIVALFDVQVSCEQEIRRQMVESFERQARTQGPADLADLLEKIVLGFGAVCVTKFIPSDKGVMDFLVKCDRIPKAAKGLTNIAEYIVSVWNYIKNKIAAYMGWEQGIDSEIPSDVRNNFDEAVELGRAENRAQIALDAPIRERIKTLYSDYWRQRKLYSSSRTIMTFMDKYAGIVSTLMSKAADSTIGVTESRQKPVVTMIRGGTGVGKSELLYFMGTNVLAHLGAITPTMSGEEIKKKINSCMYPRMVENVYWEAYSEQPICLYDDFGQMTDSPTNPNLEFMELIRSANRFPYALHMAEISAKNNTFFKSKFIFATTNLPSIEPISVVDASAVRSRIDFGFEVRVKKEFQVNPEGTLPEHKKLDRAKVAHFGGPTLEIYEFQGWDPVTASLTAEHYTFEEVMKMIRQKEVEFNTHDQRAAEAFVAYARQAFTQSRVTDAITSVRQWVAPNVERAPEHPMEFAVRLLITEIVYECEKLMAKADLVMTEVWRKVYSYITVQNATIVIVGTLLTMLVYYFTRSTLSDDEVMMKNLPADRRDQIMEWMDDSEHYFYRMRRTLPPRIKDALQNEKDPVTLFNPVEQGDDAFKECFKYENALENFMHPDEFELYCETGKIPCEVLERMPLDRNIMAVTESGRDLPKIIARVEARAARTQAYTSKQAEEVIKMLRPCQFFIETQDKQISALVFAVGGTKVLINRHYWENLPEDLWFANCDSSSRIAMQRSEIAVAELPRAHYIDCLILTLPARVGMKKSVWRHFIRKKDLVSVTGKHVLLASRSHDKTVRILGGKILGYGTDTIPLNKVVRTMTFFESDVRTQDGDCGAVAVLDDNAFAGKICGFHYAGFLTGGAMSVPLVYEDFEKIMEGVAELVVPACVESVTQGLFRHAHNEGRVKQGVNNPTKTSFVPTVLHPEHILEKSEMAPVVLAPLSREDGPGRRALMKVDQDVPWIDPEDVLQAKESFKEVLFSFPKTTKRILTFEEAVQGADDIAFAKGINRSHSAGYPWMLETSKGKRKFFGEDEWTLDTPDALRVKDEVERRLALMKENKYEPCLYVDTLKDETRDLERVAQQKTRIFSAAPMDYIILMRMYFMSFFSFVMLNRNNNEISVGTQAQSPDWDVMARRLLSNRGGIIAGDFSNFDGTLHSEILLAVRDIINEWYDDGPENAQIRNFIFEDVVHSWHLTEKDVNSWNHSQPSGNPGTAIFNSMYNSLIMRLVYYNLAETQDLTHMDTFNRNVIMVSYGDDNVLSVSPSAKWYNQSSVTEVMKKFGMTYTLETKTGEAGEFRTLEEVQYLQRAFRFEPKISMWVAPLKKRSINERLYWNKKTPSPIPTLVENARGAIAEWALHDEQTYEHWAKAIVNALCAETGNYLAFRGQGYYLQFVRTGEYGTAFPAVSYA</sequence>
<dbReference type="InterPro" id="IPR004004">
    <property type="entry name" value="Helic/Pol/Pept_Calicivir-typ"/>
</dbReference>
<name>A0A2U8JQA4_9VIRU</name>
<dbReference type="Gene3D" id="1.20.960.20">
    <property type="match status" value="1"/>
</dbReference>
<keyword evidence="9" id="KW-0693">Viral RNA replication</keyword>
<dbReference type="Gene3D" id="3.30.70.270">
    <property type="match status" value="1"/>
</dbReference>
<dbReference type="InterPro" id="IPR043504">
    <property type="entry name" value="Peptidase_S1_PA_chymotrypsin"/>
</dbReference>
<evidence type="ECO:0000256" key="8">
    <source>
        <dbReference type="ARBA" id="ARBA00022840"/>
    </source>
</evidence>
<evidence type="ECO:0000256" key="9">
    <source>
        <dbReference type="ARBA" id="ARBA00022953"/>
    </source>
</evidence>
<keyword evidence="6" id="KW-0378">Hydrolase</keyword>
<keyword evidence="10" id="KW-1133">Transmembrane helix</keyword>
<keyword evidence="3" id="KW-0808">Transferase</keyword>
<dbReference type="InterPro" id="IPR000605">
    <property type="entry name" value="Helicase_SF3_ssDNA/RNA_vir"/>
</dbReference>
<evidence type="ECO:0000259" key="12">
    <source>
        <dbReference type="PROSITE" id="PS51218"/>
    </source>
</evidence>
<protein>
    <submittedName>
        <fullName evidence="13">Nonstructural polyprotein</fullName>
    </submittedName>
</protein>
<dbReference type="GO" id="GO:0006508">
    <property type="term" value="P:proteolysis"/>
    <property type="evidence" value="ECO:0007669"/>
    <property type="project" value="UniProtKB-KW"/>
</dbReference>
<dbReference type="PROSITE" id="PS51218">
    <property type="entry name" value="SF3_HELICASE_2"/>
    <property type="match status" value="1"/>
</dbReference>
<dbReference type="GO" id="GO:0003723">
    <property type="term" value="F:RNA binding"/>
    <property type="evidence" value="ECO:0007669"/>
    <property type="project" value="InterPro"/>
</dbReference>
<evidence type="ECO:0000256" key="7">
    <source>
        <dbReference type="ARBA" id="ARBA00022807"/>
    </source>
</evidence>
<evidence type="ECO:0000256" key="10">
    <source>
        <dbReference type="SAM" id="Phobius"/>
    </source>
</evidence>
<dbReference type="CDD" id="cd23194">
    <property type="entry name" value="Dicistroviridae_RdRp"/>
    <property type="match status" value="1"/>
</dbReference>
<dbReference type="GO" id="GO:0039694">
    <property type="term" value="P:viral RNA genome replication"/>
    <property type="evidence" value="ECO:0007669"/>
    <property type="project" value="InterPro"/>
</dbReference>
<keyword evidence="10" id="KW-0812">Transmembrane</keyword>
<keyword evidence="7" id="KW-0788">Thiol protease</keyword>
<dbReference type="PROSITE" id="PS50507">
    <property type="entry name" value="RDRP_SSRNA_POS"/>
    <property type="match status" value="1"/>
</dbReference>
<proteinExistence type="predicted"/>
<keyword evidence="1" id="KW-0696">RNA-directed RNA polymerase</keyword>
<feature type="domain" description="SF3 helicase" evidence="12">
    <location>
        <begin position="385"/>
        <end position="568"/>
    </location>
</feature>
<dbReference type="PRINTS" id="PR00918">
    <property type="entry name" value="CALICVIRUSNS"/>
</dbReference>
<reference evidence="13" key="2">
    <citation type="submission" date="2018-02" db="EMBL/GenBank/DDBJ databases">
        <authorList>
            <person name="Anderson D."/>
            <person name="Durr P."/>
        </authorList>
    </citation>
    <scope>NUCLEOTIDE SEQUENCE</scope>
    <source>
        <strain evidence="13">VN1-10</strain>
    </source>
</reference>
<accession>A0A2U8JQA4</accession>
<dbReference type="Pfam" id="PF00910">
    <property type="entry name" value="RNA_helicase"/>
    <property type="match status" value="1"/>
</dbReference>
<evidence type="ECO:0000256" key="5">
    <source>
        <dbReference type="ARBA" id="ARBA00022741"/>
    </source>
</evidence>
<evidence type="ECO:0000313" key="13">
    <source>
        <dbReference type="EMBL" id="AWK77871.1"/>
    </source>
</evidence>
<feature type="transmembrane region" description="Helical" evidence="10">
    <location>
        <begin position="168"/>
        <end position="190"/>
    </location>
</feature>
<dbReference type="GO" id="GO:0008234">
    <property type="term" value="F:cysteine-type peptidase activity"/>
    <property type="evidence" value="ECO:0007669"/>
    <property type="project" value="UniProtKB-KW"/>
</dbReference>
<dbReference type="GO" id="GO:0005524">
    <property type="term" value="F:ATP binding"/>
    <property type="evidence" value="ECO:0007669"/>
    <property type="project" value="UniProtKB-KW"/>
</dbReference>
<dbReference type="InterPro" id="IPR009003">
    <property type="entry name" value="Peptidase_S1_PA"/>
</dbReference>
<dbReference type="GO" id="GO:0003724">
    <property type="term" value="F:RNA helicase activity"/>
    <property type="evidence" value="ECO:0007669"/>
    <property type="project" value="InterPro"/>
</dbReference>
<dbReference type="EMBL" id="MG995714">
    <property type="protein sequence ID" value="AWK77871.1"/>
    <property type="molecule type" value="Genomic_RNA"/>
</dbReference>
<dbReference type="InterPro" id="IPR001205">
    <property type="entry name" value="RNA-dir_pol_C"/>
</dbReference>
<dbReference type="InterPro" id="IPR014759">
    <property type="entry name" value="Helicase_SF3_ssRNA_vir"/>
</dbReference>
<dbReference type="Gene3D" id="2.40.10.10">
    <property type="entry name" value="Trypsin-like serine proteases"/>
    <property type="match status" value="1"/>
</dbReference>
<evidence type="ECO:0000259" key="11">
    <source>
        <dbReference type="PROSITE" id="PS50507"/>
    </source>
</evidence>
<evidence type="ECO:0000256" key="3">
    <source>
        <dbReference type="ARBA" id="ARBA00022679"/>
    </source>
</evidence>
<organism evidence="13">
    <name type="scientific">Robinvale bee virus 1</name>
    <dbReference type="NCBI Taxonomy" id="2201312"/>
    <lineage>
        <taxon>Viruses</taxon>
        <taxon>Riboviria</taxon>
        <taxon>Orthornavirae</taxon>
        <taxon>Pisuviricota</taxon>
        <taxon>Pisoniviricetes</taxon>
        <taxon>Picornavirales</taxon>
    </lineage>
</organism>
<dbReference type="InterPro" id="IPR043128">
    <property type="entry name" value="Rev_trsase/Diguanyl_cyclase"/>
</dbReference>
<dbReference type="SUPFAM" id="SSF50494">
    <property type="entry name" value="Trypsin-like serine proteases"/>
    <property type="match status" value="1"/>
</dbReference>
<dbReference type="SUPFAM" id="SSF56672">
    <property type="entry name" value="DNA/RNA polymerases"/>
    <property type="match status" value="1"/>
</dbReference>
<keyword evidence="5" id="KW-0547">Nucleotide-binding</keyword>
<evidence type="ECO:0000256" key="1">
    <source>
        <dbReference type="ARBA" id="ARBA00022484"/>
    </source>
</evidence>
<keyword evidence="2" id="KW-0645">Protease</keyword>
<dbReference type="InterPro" id="IPR043502">
    <property type="entry name" value="DNA/RNA_pol_sf"/>
</dbReference>
<keyword evidence="4" id="KW-0548">Nucleotidyltransferase</keyword>
<dbReference type="GO" id="GO:0006351">
    <property type="term" value="P:DNA-templated transcription"/>
    <property type="evidence" value="ECO:0007669"/>
    <property type="project" value="InterPro"/>
</dbReference>
<evidence type="ECO:0000256" key="2">
    <source>
        <dbReference type="ARBA" id="ARBA00022670"/>
    </source>
</evidence>